<evidence type="ECO:0000256" key="6">
    <source>
        <dbReference type="SAM" id="MobiDB-lite"/>
    </source>
</evidence>
<dbReference type="OrthoDB" id="1662883at2759"/>
<dbReference type="HOGENOM" id="CLU_608336_0_0_1"/>
<evidence type="ECO:0000256" key="3">
    <source>
        <dbReference type="ARBA" id="ARBA00022771"/>
    </source>
</evidence>
<evidence type="ECO:0000313" key="8">
    <source>
        <dbReference type="EMBL" id="EJT50730.1"/>
    </source>
</evidence>
<dbReference type="EMBL" id="ALBS01000094">
    <property type="protein sequence ID" value="EJT50730.1"/>
    <property type="molecule type" value="Genomic_DNA"/>
</dbReference>
<feature type="region of interest" description="Disordered" evidence="6">
    <location>
        <begin position="322"/>
        <end position="389"/>
    </location>
</feature>
<dbReference type="PANTHER" id="PTHR23057:SF0">
    <property type="entry name" value="JUXTAPOSED WITH ANOTHER ZINC FINGER PROTEIN 1"/>
    <property type="match status" value="1"/>
</dbReference>
<evidence type="ECO:0000256" key="1">
    <source>
        <dbReference type="ARBA" id="ARBA00022723"/>
    </source>
</evidence>
<feature type="region of interest" description="Disordered" evidence="6">
    <location>
        <begin position="35"/>
        <end position="92"/>
    </location>
</feature>
<dbReference type="AlphaFoldDB" id="J4UGV1"/>
<dbReference type="VEuPathDB" id="FungiDB:A1Q1_08136"/>
<proteinExistence type="predicted"/>
<dbReference type="KEGG" id="tasa:A1Q1_08136"/>
<dbReference type="InterPro" id="IPR013087">
    <property type="entry name" value="Znf_C2H2_type"/>
</dbReference>
<dbReference type="PANTHER" id="PTHR23057">
    <property type="entry name" value="JUXTAPOSED WITH ANOTHER ZINC FINGER PROTEIN 1"/>
    <property type="match status" value="1"/>
</dbReference>
<keyword evidence="1" id="KW-0479">Metal-binding</keyword>
<dbReference type="PROSITE" id="PS50157">
    <property type="entry name" value="ZINC_FINGER_C2H2_2"/>
    <property type="match status" value="1"/>
</dbReference>
<evidence type="ECO:0000256" key="4">
    <source>
        <dbReference type="ARBA" id="ARBA00022833"/>
    </source>
</evidence>
<feature type="domain" description="C2H2-type" evidence="7">
    <location>
        <begin position="391"/>
        <end position="422"/>
    </location>
</feature>
<comment type="caution">
    <text evidence="8">The sequence shown here is derived from an EMBL/GenBank/DDBJ whole genome shotgun (WGS) entry which is preliminary data.</text>
</comment>
<dbReference type="GO" id="GO:0005634">
    <property type="term" value="C:nucleus"/>
    <property type="evidence" value="ECO:0007669"/>
    <property type="project" value="TreeGrafter"/>
</dbReference>
<dbReference type="SUPFAM" id="SSF57667">
    <property type="entry name" value="beta-beta-alpha zinc fingers"/>
    <property type="match status" value="1"/>
</dbReference>
<evidence type="ECO:0000259" key="7">
    <source>
        <dbReference type="PROSITE" id="PS50157"/>
    </source>
</evidence>
<feature type="compositionally biased region" description="Pro residues" evidence="6">
    <location>
        <begin position="331"/>
        <end position="341"/>
    </location>
</feature>
<organism evidence="8 9">
    <name type="scientific">Trichosporon asahii var. asahii (strain ATCC 90039 / CBS 2479 / JCM 2466 / KCTC 7840 / NBRC 103889/ NCYC 2677 / UAMH 7654)</name>
    <name type="common">Yeast</name>
    <dbReference type="NCBI Taxonomy" id="1186058"/>
    <lineage>
        <taxon>Eukaryota</taxon>
        <taxon>Fungi</taxon>
        <taxon>Dikarya</taxon>
        <taxon>Basidiomycota</taxon>
        <taxon>Agaricomycotina</taxon>
        <taxon>Tremellomycetes</taxon>
        <taxon>Trichosporonales</taxon>
        <taxon>Trichosporonaceae</taxon>
        <taxon>Trichosporon</taxon>
    </lineage>
</organism>
<dbReference type="Proteomes" id="UP000002748">
    <property type="component" value="Unassembled WGS sequence"/>
</dbReference>
<keyword evidence="4" id="KW-0862">Zinc</keyword>
<accession>J4UGV1</accession>
<name>J4UGV1_TRIAS</name>
<keyword evidence="3 5" id="KW-0863">Zinc-finger</keyword>
<reference evidence="8 9" key="1">
    <citation type="journal article" date="2012" name="Eukaryot. Cell">
        <title>Draft genome sequence of CBS 2479, the standard type strain of Trichosporon asahii.</title>
        <authorList>
            <person name="Yang R.Y."/>
            <person name="Li H.T."/>
            <person name="Zhu H."/>
            <person name="Zhou G.P."/>
            <person name="Wang M."/>
            <person name="Wang L."/>
        </authorList>
    </citation>
    <scope>NUCLEOTIDE SEQUENCE [LARGE SCALE GENOMIC DNA]</scope>
    <source>
        <strain evidence="9">ATCC 90039 / CBS 2479 / JCM 2466 / KCTC 7840 / NCYC 2677 / UAMH 7654</strain>
    </source>
</reference>
<feature type="compositionally biased region" description="Basic and acidic residues" evidence="6">
    <location>
        <begin position="376"/>
        <end position="389"/>
    </location>
</feature>
<dbReference type="InterPro" id="IPR036236">
    <property type="entry name" value="Znf_C2H2_sf"/>
</dbReference>
<dbReference type="GO" id="GO:0008270">
    <property type="term" value="F:zinc ion binding"/>
    <property type="evidence" value="ECO:0007669"/>
    <property type="project" value="UniProtKB-KW"/>
</dbReference>
<evidence type="ECO:0000256" key="5">
    <source>
        <dbReference type="PROSITE-ProRule" id="PRU00042"/>
    </source>
</evidence>
<feature type="compositionally biased region" description="Low complexity" evidence="6">
    <location>
        <begin position="82"/>
        <end position="91"/>
    </location>
</feature>
<protein>
    <recommendedName>
        <fullName evidence="7">C2H2-type domain-containing protein</fullName>
    </recommendedName>
</protein>
<evidence type="ECO:0000256" key="2">
    <source>
        <dbReference type="ARBA" id="ARBA00022737"/>
    </source>
</evidence>
<dbReference type="GeneID" id="25991648"/>
<dbReference type="InterPro" id="IPR051580">
    <property type="entry name" value="ZnF-Chromatin_assoc"/>
</dbReference>
<gene>
    <name evidence="8" type="ORF">A1Q1_08136</name>
</gene>
<feature type="compositionally biased region" description="Low complexity" evidence="6">
    <location>
        <begin position="342"/>
        <end position="353"/>
    </location>
</feature>
<evidence type="ECO:0000313" key="9">
    <source>
        <dbReference type="Proteomes" id="UP000002748"/>
    </source>
</evidence>
<dbReference type="RefSeq" id="XP_014181758.1">
    <property type="nucleotide sequence ID" value="XM_014326283.1"/>
</dbReference>
<keyword evidence="2" id="KW-0677">Repeat</keyword>
<dbReference type="Gene3D" id="3.30.160.60">
    <property type="entry name" value="Classic Zinc Finger"/>
    <property type="match status" value="1"/>
</dbReference>
<sequence>MQQTPGCLPIPNGGVTRQPSFGDRQFMLNVQGTAPGAQIPRWGPDILRSPGILAPSWEAPAPPNPSTTMLTDHRTPPGGPSGSPSSNPHSGLHPASYNALTFSALALGAAAPGSSPYSSSMAMSISPPRWGPGSLTGSLGASGFGLRSGFGSMGSGLSGSGGASGASFVGSVGGTLGTSFGRQAEGRERELEAKYVKDFTCCGRQLSGLHELLEHYEEEHAGLAADVRMAAINAAQTKTTTFASNIGTMSSDVPSTPGMMDMDMDMDEPSVLSRPPAVAALSLNSSIPGTLPGTLPGGISSASASPWSAAFRPSNLQPPACVPPSVLSYPTPQPQPAPASPAPKLSQEQLAAKALKKAQKKAAQTATPPNETENGDATKDQTPEEKGEKRFRCPIEGCGKVYKQANGLKYHLTRSINSGHGNVAAMGGLLSMLGQDEDKS</sequence>